<dbReference type="GeneID" id="11849559"/>
<dbReference type="KEGG" id="kpm:KPHS_45070"/>
<evidence type="ECO:0008006" key="5">
    <source>
        <dbReference type="Google" id="ProtNLM"/>
    </source>
</evidence>
<feature type="chain" id="PRO_5002610263" description="TIGR03745 family integrating conjugative element membrane protein" evidence="2">
    <location>
        <begin position="27"/>
        <end position="117"/>
    </location>
</feature>
<dbReference type="EMBL" id="CP003200">
    <property type="protein sequence ID" value="AEW63205.1"/>
    <property type="molecule type" value="Genomic_DNA"/>
</dbReference>
<dbReference type="RefSeq" id="WP_004150882.1">
    <property type="nucleotide sequence ID" value="NC_016845.1"/>
</dbReference>
<name>A0A0H3GT97_KLEPH</name>
<evidence type="ECO:0000256" key="1">
    <source>
        <dbReference type="SAM" id="Phobius"/>
    </source>
</evidence>
<evidence type="ECO:0000313" key="3">
    <source>
        <dbReference type="EMBL" id="AEW63205.1"/>
    </source>
</evidence>
<dbReference type="HOGENOM" id="CLU_148565_0_0_6"/>
<dbReference type="RefSeq" id="YP_005228806.1">
    <property type="nucleotide sequence ID" value="NC_016845.1"/>
</dbReference>
<gene>
    <name evidence="3" type="ordered locus">KPHS_45070</name>
</gene>
<keyword evidence="1" id="KW-1133">Transmembrane helix</keyword>
<organism evidence="3 4">
    <name type="scientific">Klebsiella pneumoniae subsp. pneumoniae (strain HS11286)</name>
    <dbReference type="NCBI Taxonomy" id="1125630"/>
    <lineage>
        <taxon>Bacteria</taxon>
        <taxon>Pseudomonadati</taxon>
        <taxon>Pseudomonadota</taxon>
        <taxon>Gammaproteobacteria</taxon>
        <taxon>Enterobacterales</taxon>
        <taxon>Enterobacteriaceae</taxon>
        <taxon>Klebsiella/Raoultella group</taxon>
        <taxon>Klebsiella</taxon>
        <taxon>Klebsiella pneumoniae complex</taxon>
    </lineage>
</organism>
<accession>A0A0H3GT97</accession>
<dbReference type="NCBIfam" id="TIGR03745">
    <property type="entry name" value="conj_TIGR03745"/>
    <property type="match status" value="1"/>
</dbReference>
<protein>
    <recommendedName>
        <fullName evidence="5">TIGR03745 family integrating conjugative element membrane protein</fullName>
    </recommendedName>
</protein>
<keyword evidence="4" id="KW-1185">Reference proteome</keyword>
<reference evidence="3 4" key="1">
    <citation type="journal article" date="2012" name="J. Bacteriol.">
        <title>Complete genome sequence of Klebsiella pneumoniae subsp. pneumoniae HS11286, a multidrug-resistant strain isolated from human sputum.</title>
        <authorList>
            <person name="Liu P."/>
            <person name="Li P."/>
            <person name="Jiang X."/>
            <person name="Bi D."/>
            <person name="Xie Y."/>
            <person name="Tai C."/>
            <person name="Deng Z."/>
            <person name="Rajakumar K."/>
            <person name="Ou H.Y."/>
        </authorList>
    </citation>
    <scope>NUCLEOTIDE SEQUENCE [LARGE SCALE GENOMIC DNA]</scope>
    <source>
        <strain evidence="3 4">HS11286</strain>
    </source>
</reference>
<feature type="transmembrane region" description="Helical" evidence="1">
    <location>
        <begin position="90"/>
        <end position="108"/>
    </location>
</feature>
<proteinExistence type="predicted"/>
<dbReference type="AlphaFoldDB" id="A0A0H3GT97"/>
<dbReference type="InterPro" id="IPR021356">
    <property type="entry name" value="Integr_conj_element_PFL4702"/>
</dbReference>
<keyword evidence="1" id="KW-0812">Transmembrane</keyword>
<dbReference type="PATRIC" id="fig|1125630.4.peg.4401"/>
<keyword evidence="1" id="KW-0472">Membrane</keyword>
<feature type="transmembrane region" description="Helical" evidence="1">
    <location>
        <begin position="54"/>
        <end position="78"/>
    </location>
</feature>
<feature type="signal peptide" evidence="2">
    <location>
        <begin position="1"/>
        <end position="26"/>
    </location>
</feature>
<dbReference type="STRING" id="1125630.KPHS_45070"/>
<dbReference type="Proteomes" id="UP000007841">
    <property type="component" value="Chromosome"/>
</dbReference>
<evidence type="ECO:0000313" key="4">
    <source>
        <dbReference type="Proteomes" id="UP000007841"/>
    </source>
</evidence>
<dbReference type="Pfam" id="PF11190">
    <property type="entry name" value="DUF2976"/>
    <property type="match status" value="1"/>
</dbReference>
<keyword evidence="2" id="KW-0732">Signal</keyword>
<evidence type="ECO:0000256" key="2">
    <source>
        <dbReference type="SAM" id="SignalP"/>
    </source>
</evidence>
<sequence>MNALFLRARKTVCTALVLGLSSPALADLPTVEGPKSKTDGTFYGKIAGYINDGLVLGGLVVAAVAFIVVAMSCVSTFAEVRDGKATWGKFGAMVAVGVVLIVAVIWLANEAATIVAG</sequence>